<dbReference type="InterPro" id="IPR006121">
    <property type="entry name" value="HMA_dom"/>
</dbReference>
<dbReference type="EMBL" id="CP000383">
    <property type="protein sequence ID" value="ABG58769.1"/>
    <property type="molecule type" value="Genomic_DNA"/>
</dbReference>
<dbReference type="Gene3D" id="3.30.70.100">
    <property type="match status" value="1"/>
</dbReference>
<protein>
    <recommendedName>
        <fullName evidence="1">HMA domain-containing protein</fullName>
    </recommendedName>
</protein>
<evidence type="ECO:0000313" key="2">
    <source>
        <dbReference type="EMBL" id="ABG58769.1"/>
    </source>
</evidence>
<sequence length="70" mass="7852">MKTLKFKTNINCSGCVAKVTPALNTLEGINEWKVDTTVPEKILEIKTDILNDNEIIQKLIALGFKAEIYD</sequence>
<dbReference type="Pfam" id="PF00403">
    <property type="entry name" value="HMA"/>
    <property type="match status" value="1"/>
</dbReference>
<dbReference type="OrthoDB" id="677920at2"/>
<dbReference type="CDD" id="cd00371">
    <property type="entry name" value="HMA"/>
    <property type="match status" value="1"/>
</dbReference>
<dbReference type="InterPro" id="IPR036163">
    <property type="entry name" value="HMA_dom_sf"/>
</dbReference>
<accession>A0A6N4SR64</accession>
<name>A0A6N4SR64_CYTH3</name>
<dbReference type="AlphaFoldDB" id="A0A6N4SR64"/>
<dbReference type="RefSeq" id="WP_011584884.1">
    <property type="nucleotide sequence ID" value="NC_008255.1"/>
</dbReference>
<reference evidence="2 3" key="1">
    <citation type="journal article" date="2007" name="Appl. Environ. Microbiol.">
        <title>Genome sequence of the cellulolytic gliding bacterium Cytophaga hutchinsonii.</title>
        <authorList>
            <person name="Xie G."/>
            <person name="Bruce D.C."/>
            <person name="Challacombe J.F."/>
            <person name="Chertkov O."/>
            <person name="Detter J.C."/>
            <person name="Gilna P."/>
            <person name="Han C.S."/>
            <person name="Lucas S."/>
            <person name="Misra M."/>
            <person name="Myers G.L."/>
            <person name="Richardson P."/>
            <person name="Tapia R."/>
            <person name="Thayer N."/>
            <person name="Thompson L.S."/>
            <person name="Brettin T.S."/>
            <person name="Henrissat B."/>
            <person name="Wilson D.B."/>
            <person name="McBride M.J."/>
        </authorList>
    </citation>
    <scope>NUCLEOTIDE SEQUENCE [LARGE SCALE GENOMIC DNA]</scope>
    <source>
        <strain evidence="3">ATCC 33406 / DSM 1761 / CIP 103989 / NBRC 15051 / NCIMB 9469 / D465</strain>
    </source>
</reference>
<dbReference type="KEGG" id="chu:CHU_1498"/>
<gene>
    <name evidence="2" type="ordered locus">CHU_1498</name>
</gene>
<dbReference type="Proteomes" id="UP000001822">
    <property type="component" value="Chromosome"/>
</dbReference>
<dbReference type="PROSITE" id="PS50846">
    <property type="entry name" value="HMA_2"/>
    <property type="match status" value="1"/>
</dbReference>
<dbReference type="SUPFAM" id="SSF55008">
    <property type="entry name" value="HMA, heavy metal-associated domain"/>
    <property type="match status" value="1"/>
</dbReference>
<evidence type="ECO:0000259" key="1">
    <source>
        <dbReference type="PROSITE" id="PS50846"/>
    </source>
</evidence>
<keyword evidence="3" id="KW-1185">Reference proteome</keyword>
<proteinExistence type="predicted"/>
<evidence type="ECO:0000313" key="3">
    <source>
        <dbReference type="Proteomes" id="UP000001822"/>
    </source>
</evidence>
<feature type="domain" description="HMA" evidence="1">
    <location>
        <begin position="1"/>
        <end position="67"/>
    </location>
</feature>
<organism evidence="2 3">
    <name type="scientific">Cytophaga hutchinsonii (strain ATCC 33406 / DSM 1761 / CIP 103989 / NBRC 15051 / NCIMB 9469 / D465)</name>
    <dbReference type="NCBI Taxonomy" id="269798"/>
    <lineage>
        <taxon>Bacteria</taxon>
        <taxon>Pseudomonadati</taxon>
        <taxon>Bacteroidota</taxon>
        <taxon>Cytophagia</taxon>
        <taxon>Cytophagales</taxon>
        <taxon>Cytophagaceae</taxon>
        <taxon>Cytophaga</taxon>
    </lineage>
</organism>
<dbReference type="GO" id="GO:0046872">
    <property type="term" value="F:metal ion binding"/>
    <property type="evidence" value="ECO:0007669"/>
    <property type="project" value="InterPro"/>
</dbReference>